<feature type="domain" description="LiaI-LiaF-like transmembrane region" evidence="2">
    <location>
        <begin position="5"/>
        <end position="49"/>
    </location>
</feature>
<gene>
    <name evidence="3" type="ORF">ZRA01_12650</name>
</gene>
<dbReference type="InterPro" id="IPR043726">
    <property type="entry name" value="LiaI-LiaF-like_TM1"/>
</dbReference>
<organism evidence="3 4">
    <name type="scientific">Zoogloea ramigera</name>
    <dbReference type="NCBI Taxonomy" id="350"/>
    <lineage>
        <taxon>Bacteria</taxon>
        <taxon>Pseudomonadati</taxon>
        <taxon>Pseudomonadota</taxon>
        <taxon>Betaproteobacteria</taxon>
        <taxon>Rhodocyclales</taxon>
        <taxon>Zoogloeaceae</taxon>
        <taxon>Zoogloea</taxon>
    </lineage>
</organism>
<accession>A0A4Y4CSY6</accession>
<sequence>MKGHFAAIALILFGSTALAVNLDLVEIDFARLARTWWPLLPIALGVALFFTPGDRQP</sequence>
<keyword evidence="1" id="KW-0472">Membrane</keyword>
<keyword evidence="1" id="KW-0812">Transmembrane</keyword>
<keyword evidence="1" id="KW-1133">Transmembrane helix</keyword>
<keyword evidence="4" id="KW-1185">Reference proteome</keyword>
<dbReference type="AlphaFoldDB" id="A0A4Y4CSY6"/>
<evidence type="ECO:0000256" key="1">
    <source>
        <dbReference type="SAM" id="Phobius"/>
    </source>
</evidence>
<protein>
    <recommendedName>
        <fullName evidence="2">LiaI-LiaF-like transmembrane region domain-containing protein</fullName>
    </recommendedName>
</protein>
<dbReference type="Proteomes" id="UP000318422">
    <property type="component" value="Unassembled WGS sequence"/>
</dbReference>
<dbReference type="Pfam" id="PF18917">
    <property type="entry name" value="LiaI-LiaF-like_TM1"/>
    <property type="match status" value="1"/>
</dbReference>
<evidence type="ECO:0000313" key="3">
    <source>
        <dbReference type="EMBL" id="GEC95192.1"/>
    </source>
</evidence>
<dbReference type="RefSeq" id="WP_170182913.1">
    <property type="nucleotide sequence ID" value="NZ_BJNV01000014.1"/>
</dbReference>
<evidence type="ECO:0000313" key="4">
    <source>
        <dbReference type="Proteomes" id="UP000318422"/>
    </source>
</evidence>
<evidence type="ECO:0000259" key="2">
    <source>
        <dbReference type="Pfam" id="PF18917"/>
    </source>
</evidence>
<proteinExistence type="predicted"/>
<dbReference type="EMBL" id="BJNV01000014">
    <property type="protein sequence ID" value="GEC95192.1"/>
    <property type="molecule type" value="Genomic_DNA"/>
</dbReference>
<comment type="caution">
    <text evidence="3">The sequence shown here is derived from an EMBL/GenBank/DDBJ whole genome shotgun (WGS) entry which is preliminary data.</text>
</comment>
<reference evidence="3 4" key="1">
    <citation type="submission" date="2019-06" db="EMBL/GenBank/DDBJ databases">
        <title>Whole genome shotgun sequence of Zoogloea ramigera NBRC 15342.</title>
        <authorList>
            <person name="Hosoyama A."/>
            <person name="Uohara A."/>
            <person name="Ohji S."/>
            <person name="Ichikawa N."/>
        </authorList>
    </citation>
    <scope>NUCLEOTIDE SEQUENCE [LARGE SCALE GENOMIC DNA]</scope>
    <source>
        <strain evidence="3 4">NBRC 15342</strain>
    </source>
</reference>
<feature type="transmembrane region" description="Helical" evidence="1">
    <location>
        <begin position="35"/>
        <end position="53"/>
    </location>
</feature>
<name>A0A4Y4CSY6_ZOORA</name>